<evidence type="ECO:0000256" key="1">
    <source>
        <dbReference type="SAM" id="SignalP"/>
    </source>
</evidence>
<feature type="signal peptide" evidence="1">
    <location>
        <begin position="1"/>
        <end position="18"/>
    </location>
</feature>
<dbReference type="Pfam" id="PF22974">
    <property type="entry name" value="DUF7029"/>
    <property type="match status" value="1"/>
</dbReference>
<evidence type="ECO:0000259" key="2">
    <source>
        <dbReference type="Pfam" id="PF22974"/>
    </source>
</evidence>
<sequence>MHLSALLALTLGLAPVWAVPTKGLAEFDPQSGAIPIERFHEFEKDLKVLKPRRPKKGTKPDFGLKKDIVLNWDDGQEDIIKAELTASWKEQDEVSVINMADFASALEKVDCTAPTLSMIFSRPELFVEAQKSWEWINGGEKNSVIMFANHRSCGEDKAGAPFRVTGIKFDDKQLTAYAIVEEIANLETVIPDGELVVDSIADIDEPIEEAPEDDPEQADASKVSKRQTVSITPSISLNKDFNNKNIFSIGSGTNYLKLDCTTCGSRGKINIKLYTRIRWFSVQESYVEFRAQEVRAFVNLKLDGKGSKTSKNHKVLFPITAYGFQIPGIATLRLAADIGVGYDASLLGEGQVTWGATAMLTNPSVMRQCFKGCNHINTGWQITTQQVQPAGSGSLMAKISAHAFITPKAEARIFSSGYEVGIALLAPKFDGTALVAANSDGGICAHPKAILGVDIDVKVGLQCYVYAGSNYQSPNWQRTLYERMWTLYDQCFILARKP</sequence>
<keyword evidence="1" id="KW-0732">Signal</keyword>
<organism evidence="4 5">
    <name type="scientific">Rhypophila decipiens</name>
    <dbReference type="NCBI Taxonomy" id="261697"/>
    <lineage>
        <taxon>Eukaryota</taxon>
        <taxon>Fungi</taxon>
        <taxon>Dikarya</taxon>
        <taxon>Ascomycota</taxon>
        <taxon>Pezizomycotina</taxon>
        <taxon>Sordariomycetes</taxon>
        <taxon>Sordariomycetidae</taxon>
        <taxon>Sordariales</taxon>
        <taxon>Naviculisporaceae</taxon>
        <taxon>Rhypophila</taxon>
    </lineage>
</organism>
<evidence type="ECO:0000313" key="5">
    <source>
        <dbReference type="Proteomes" id="UP001301769"/>
    </source>
</evidence>
<dbReference type="Pfam" id="PF23865">
    <property type="entry name" value="DUF7223"/>
    <property type="match status" value="1"/>
</dbReference>
<dbReference type="EMBL" id="MU858296">
    <property type="protein sequence ID" value="KAK4207420.1"/>
    <property type="molecule type" value="Genomic_DNA"/>
</dbReference>
<dbReference type="Proteomes" id="UP001301769">
    <property type="component" value="Unassembled WGS sequence"/>
</dbReference>
<protein>
    <submittedName>
        <fullName evidence="4">Uncharacterized protein</fullName>
    </submittedName>
</protein>
<proteinExistence type="predicted"/>
<reference evidence="4" key="2">
    <citation type="submission" date="2023-05" db="EMBL/GenBank/DDBJ databases">
        <authorList>
            <consortium name="Lawrence Berkeley National Laboratory"/>
            <person name="Steindorff A."/>
            <person name="Hensen N."/>
            <person name="Bonometti L."/>
            <person name="Westerberg I."/>
            <person name="Brannstrom I.O."/>
            <person name="Guillou S."/>
            <person name="Cros-Aarteil S."/>
            <person name="Calhoun S."/>
            <person name="Haridas S."/>
            <person name="Kuo A."/>
            <person name="Mondo S."/>
            <person name="Pangilinan J."/>
            <person name="Riley R."/>
            <person name="Labutti K."/>
            <person name="Andreopoulos B."/>
            <person name="Lipzen A."/>
            <person name="Chen C."/>
            <person name="Yanf M."/>
            <person name="Daum C."/>
            <person name="Ng V."/>
            <person name="Clum A."/>
            <person name="Ohm R."/>
            <person name="Martin F."/>
            <person name="Silar P."/>
            <person name="Natvig D."/>
            <person name="Lalanne C."/>
            <person name="Gautier V."/>
            <person name="Ament-Velasquez S.L."/>
            <person name="Kruys A."/>
            <person name="Hutchinson M.I."/>
            <person name="Powell A.J."/>
            <person name="Barry K."/>
            <person name="Miller A.N."/>
            <person name="Grigoriev I.V."/>
            <person name="Debuchy R."/>
            <person name="Gladieux P."/>
            <person name="Thoren M.H."/>
            <person name="Johannesson H."/>
        </authorList>
    </citation>
    <scope>NUCLEOTIDE SEQUENCE</scope>
    <source>
        <strain evidence="4">PSN293</strain>
    </source>
</reference>
<dbReference type="InterPro" id="IPR054293">
    <property type="entry name" value="DUF7029"/>
</dbReference>
<feature type="domain" description="DUF7029" evidence="2">
    <location>
        <begin position="92"/>
        <end position="183"/>
    </location>
</feature>
<gene>
    <name evidence="4" type="ORF">QBC37DRAFT_455679</name>
</gene>
<evidence type="ECO:0000313" key="4">
    <source>
        <dbReference type="EMBL" id="KAK4207420.1"/>
    </source>
</evidence>
<evidence type="ECO:0000259" key="3">
    <source>
        <dbReference type="Pfam" id="PF23865"/>
    </source>
</evidence>
<reference evidence="4" key="1">
    <citation type="journal article" date="2023" name="Mol. Phylogenet. Evol.">
        <title>Genome-scale phylogeny and comparative genomics of the fungal order Sordariales.</title>
        <authorList>
            <person name="Hensen N."/>
            <person name="Bonometti L."/>
            <person name="Westerberg I."/>
            <person name="Brannstrom I.O."/>
            <person name="Guillou S."/>
            <person name="Cros-Aarteil S."/>
            <person name="Calhoun S."/>
            <person name="Haridas S."/>
            <person name="Kuo A."/>
            <person name="Mondo S."/>
            <person name="Pangilinan J."/>
            <person name="Riley R."/>
            <person name="LaButti K."/>
            <person name="Andreopoulos B."/>
            <person name="Lipzen A."/>
            <person name="Chen C."/>
            <person name="Yan M."/>
            <person name="Daum C."/>
            <person name="Ng V."/>
            <person name="Clum A."/>
            <person name="Steindorff A."/>
            <person name="Ohm R.A."/>
            <person name="Martin F."/>
            <person name="Silar P."/>
            <person name="Natvig D.O."/>
            <person name="Lalanne C."/>
            <person name="Gautier V."/>
            <person name="Ament-Velasquez S.L."/>
            <person name="Kruys A."/>
            <person name="Hutchinson M.I."/>
            <person name="Powell A.J."/>
            <person name="Barry K."/>
            <person name="Miller A.N."/>
            <person name="Grigoriev I.V."/>
            <person name="Debuchy R."/>
            <person name="Gladieux P."/>
            <person name="Hiltunen Thoren M."/>
            <person name="Johannesson H."/>
        </authorList>
    </citation>
    <scope>NUCLEOTIDE SEQUENCE</scope>
    <source>
        <strain evidence="4">PSN293</strain>
    </source>
</reference>
<comment type="caution">
    <text evidence="4">The sequence shown here is derived from an EMBL/GenBank/DDBJ whole genome shotgun (WGS) entry which is preliminary data.</text>
</comment>
<feature type="chain" id="PRO_5042991487" evidence="1">
    <location>
        <begin position="19"/>
        <end position="498"/>
    </location>
</feature>
<name>A0AAN6XVM5_9PEZI</name>
<dbReference type="AlphaFoldDB" id="A0AAN6XVM5"/>
<dbReference type="InterPro" id="IPR055647">
    <property type="entry name" value="DUF7223"/>
</dbReference>
<accession>A0AAN6XVM5</accession>
<feature type="domain" description="DUF7223" evidence="3">
    <location>
        <begin position="235"/>
        <end position="492"/>
    </location>
</feature>
<keyword evidence="5" id="KW-1185">Reference proteome</keyword>